<sequence>MLAATPPKIDGAFLLQFAEFQAFQSRTKSHDAPAAAEGTSAPTPTPVEPTSTPEEQITTASLALTEVLRDALLARVLEASPTFFERLIIDLLLAMGYGGSQTDARQQLGGTGDGGVDGVIRHS</sequence>
<comment type="caution">
    <text evidence="3">The sequence shown here is derived from an EMBL/GenBank/DDBJ whole genome shotgun (WGS) entry which is preliminary data.</text>
</comment>
<feature type="region of interest" description="Disordered" evidence="1">
    <location>
        <begin position="103"/>
        <end position="123"/>
    </location>
</feature>
<gene>
    <name evidence="3" type="ORF">F1189_11145</name>
</gene>
<dbReference type="GO" id="GO:0009307">
    <property type="term" value="P:DNA restriction-modification system"/>
    <property type="evidence" value="ECO:0007669"/>
    <property type="project" value="InterPro"/>
</dbReference>
<organism evidence="3 4">
    <name type="scientific">Rhodovastum atsumiense</name>
    <dbReference type="NCBI Taxonomy" id="504468"/>
    <lineage>
        <taxon>Bacteria</taxon>
        <taxon>Pseudomonadati</taxon>
        <taxon>Pseudomonadota</taxon>
        <taxon>Alphaproteobacteria</taxon>
        <taxon>Acetobacterales</taxon>
        <taxon>Acetobacteraceae</taxon>
        <taxon>Rhodovastum</taxon>
    </lineage>
</organism>
<dbReference type="Proteomes" id="UP000325255">
    <property type="component" value="Unassembled WGS sequence"/>
</dbReference>
<dbReference type="InterPro" id="IPR007560">
    <property type="entry name" value="Restrct_endonuc_IV_Mrr"/>
</dbReference>
<proteinExistence type="predicted"/>
<dbReference type="InterPro" id="IPR011856">
    <property type="entry name" value="tRNA_endonuc-like_dom_sf"/>
</dbReference>
<feature type="region of interest" description="Disordered" evidence="1">
    <location>
        <begin position="26"/>
        <end position="55"/>
    </location>
</feature>
<keyword evidence="4" id="KW-1185">Reference proteome</keyword>
<name>A0A5M6IW65_9PROT</name>
<dbReference type="Pfam" id="PF04471">
    <property type="entry name" value="Mrr_cat"/>
    <property type="match status" value="1"/>
</dbReference>
<accession>A0A5M6IW65</accession>
<dbReference type="GO" id="GO:0004519">
    <property type="term" value="F:endonuclease activity"/>
    <property type="evidence" value="ECO:0007669"/>
    <property type="project" value="InterPro"/>
</dbReference>
<dbReference type="EMBL" id="VWPK01000014">
    <property type="protein sequence ID" value="KAA5612209.1"/>
    <property type="molecule type" value="Genomic_DNA"/>
</dbReference>
<protein>
    <recommendedName>
        <fullName evidence="2">Restriction endonuclease type IV Mrr domain-containing protein</fullName>
    </recommendedName>
</protein>
<dbReference type="OrthoDB" id="9803736at2"/>
<feature type="domain" description="Restriction endonuclease type IV Mrr" evidence="2">
    <location>
        <begin position="78"/>
        <end position="122"/>
    </location>
</feature>
<dbReference type="AlphaFoldDB" id="A0A5M6IW65"/>
<dbReference type="RefSeq" id="WP_150040817.1">
    <property type="nucleotide sequence ID" value="NZ_OW485601.1"/>
</dbReference>
<evidence type="ECO:0000256" key="1">
    <source>
        <dbReference type="SAM" id="MobiDB-lite"/>
    </source>
</evidence>
<evidence type="ECO:0000313" key="4">
    <source>
        <dbReference type="Proteomes" id="UP000325255"/>
    </source>
</evidence>
<evidence type="ECO:0000259" key="2">
    <source>
        <dbReference type="Pfam" id="PF04471"/>
    </source>
</evidence>
<reference evidence="3 4" key="1">
    <citation type="submission" date="2019-09" db="EMBL/GenBank/DDBJ databases">
        <title>Genome sequence of Rhodovastum atsumiense, a diverse member of the Acetobacteraceae family of non-sulfur purple photosynthetic bacteria.</title>
        <authorList>
            <person name="Meyer T."/>
            <person name="Kyndt J."/>
        </authorList>
    </citation>
    <scope>NUCLEOTIDE SEQUENCE [LARGE SCALE GENOMIC DNA]</scope>
    <source>
        <strain evidence="3 4">DSM 21279</strain>
    </source>
</reference>
<dbReference type="GO" id="GO:0003677">
    <property type="term" value="F:DNA binding"/>
    <property type="evidence" value="ECO:0007669"/>
    <property type="project" value="InterPro"/>
</dbReference>
<evidence type="ECO:0000313" key="3">
    <source>
        <dbReference type="EMBL" id="KAA5612209.1"/>
    </source>
</evidence>
<dbReference type="Gene3D" id="3.40.1350.10">
    <property type="match status" value="1"/>
</dbReference>